<evidence type="ECO:0000256" key="2">
    <source>
        <dbReference type="SAM" id="Phobius"/>
    </source>
</evidence>
<comment type="caution">
    <text evidence="3">The sequence shown here is derived from an EMBL/GenBank/DDBJ whole genome shotgun (WGS) entry which is preliminary data.</text>
</comment>
<dbReference type="PANTHER" id="PTHR15907">
    <property type="entry name" value="DUF614 FAMILY PROTEIN-RELATED"/>
    <property type="match status" value="1"/>
</dbReference>
<dbReference type="InterPro" id="IPR006461">
    <property type="entry name" value="PLAC_motif_containing"/>
</dbReference>
<keyword evidence="2" id="KW-1133">Transmembrane helix</keyword>
<proteinExistence type="inferred from homology"/>
<dbReference type="AlphaFoldDB" id="A0A8S4PFY2"/>
<organism evidence="3 4">
    <name type="scientific">Owenia fusiformis</name>
    <name type="common">Polychaete worm</name>
    <dbReference type="NCBI Taxonomy" id="6347"/>
    <lineage>
        <taxon>Eukaryota</taxon>
        <taxon>Metazoa</taxon>
        <taxon>Spiralia</taxon>
        <taxon>Lophotrochozoa</taxon>
        <taxon>Annelida</taxon>
        <taxon>Polychaeta</taxon>
        <taxon>Sedentaria</taxon>
        <taxon>Canalipalpata</taxon>
        <taxon>Sabellida</taxon>
        <taxon>Oweniida</taxon>
        <taxon>Oweniidae</taxon>
        <taxon>Owenia</taxon>
    </lineage>
</organism>
<gene>
    <name evidence="3" type="ORF">OFUS_LOCUS17510</name>
</gene>
<reference evidence="3" key="1">
    <citation type="submission" date="2022-03" db="EMBL/GenBank/DDBJ databases">
        <authorList>
            <person name="Martin C."/>
        </authorList>
    </citation>
    <scope>NUCLEOTIDE SEQUENCE</scope>
</reference>
<dbReference type="NCBIfam" id="TIGR01571">
    <property type="entry name" value="A_thal_Cys_rich"/>
    <property type="match status" value="1"/>
</dbReference>
<keyword evidence="2" id="KW-0812">Transmembrane</keyword>
<sequence length="125" mass="13635">MAAFQNGLLGCFGDFKLCLLTFCCPAYTVGKNAEYLGESCLIMGALFCVGFTAIAPINRWRLRERLGIEGSLLEDVIFSTVLPCCSIIQEAREIEAKGGANVVGSMKKDLQIKEGTEQAQEMTRT</sequence>
<evidence type="ECO:0000313" key="4">
    <source>
        <dbReference type="Proteomes" id="UP000749559"/>
    </source>
</evidence>
<dbReference type="Pfam" id="PF04749">
    <property type="entry name" value="PLAC8"/>
    <property type="match status" value="1"/>
</dbReference>
<keyword evidence="2" id="KW-0472">Membrane</keyword>
<name>A0A8S4PFY2_OWEFU</name>
<dbReference type="OrthoDB" id="1045822at2759"/>
<evidence type="ECO:0000313" key="3">
    <source>
        <dbReference type="EMBL" id="CAH1792554.1"/>
    </source>
</evidence>
<comment type="similarity">
    <text evidence="1">Belongs to the cornifelin family.</text>
</comment>
<dbReference type="EMBL" id="CAIIXF020000008">
    <property type="protein sequence ID" value="CAH1792554.1"/>
    <property type="molecule type" value="Genomic_DNA"/>
</dbReference>
<feature type="transmembrane region" description="Helical" evidence="2">
    <location>
        <begin position="35"/>
        <end position="57"/>
    </location>
</feature>
<evidence type="ECO:0000256" key="1">
    <source>
        <dbReference type="ARBA" id="ARBA00009024"/>
    </source>
</evidence>
<dbReference type="Proteomes" id="UP000749559">
    <property type="component" value="Unassembled WGS sequence"/>
</dbReference>
<keyword evidence="4" id="KW-1185">Reference proteome</keyword>
<accession>A0A8S4PFY2</accession>
<protein>
    <submittedName>
        <fullName evidence="3">Uncharacterized protein</fullName>
    </submittedName>
</protein>